<proteinExistence type="predicted"/>
<gene>
    <name evidence="1" type="ORF">AVEN_157552_1</name>
</gene>
<dbReference type="SUPFAM" id="SSF52540">
    <property type="entry name" value="P-loop containing nucleoside triphosphate hydrolases"/>
    <property type="match status" value="1"/>
</dbReference>
<dbReference type="EMBL" id="BGPR01004557">
    <property type="protein sequence ID" value="GBN00862.1"/>
    <property type="molecule type" value="Genomic_DNA"/>
</dbReference>
<protein>
    <recommendedName>
        <fullName evidence="3">ATP-dependent DNA helicase</fullName>
    </recommendedName>
</protein>
<evidence type="ECO:0008006" key="3">
    <source>
        <dbReference type="Google" id="ProtNLM"/>
    </source>
</evidence>
<reference evidence="1 2" key="1">
    <citation type="journal article" date="2019" name="Sci. Rep.">
        <title>Orb-weaving spider Araneus ventricosus genome elucidates the spidroin gene catalogue.</title>
        <authorList>
            <person name="Kono N."/>
            <person name="Nakamura H."/>
            <person name="Ohtoshi R."/>
            <person name="Moran D.A.P."/>
            <person name="Shinohara A."/>
            <person name="Yoshida Y."/>
            <person name="Fujiwara M."/>
            <person name="Mori M."/>
            <person name="Tomita M."/>
            <person name="Arakawa K."/>
        </authorList>
    </citation>
    <scope>NUCLEOTIDE SEQUENCE [LARGE SCALE GENOMIC DNA]</scope>
</reference>
<dbReference type="AlphaFoldDB" id="A0A4Y2KG07"/>
<name>A0A4Y2KG07_ARAVE</name>
<dbReference type="OrthoDB" id="6428367at2759"/>
<sequence length="123" mass="13695">MSQTAAFEALDVTLKDVRYNNNTMGGITMVLVADFRNIPRIGNILSDFPFQFKHLQIPVRLSFVISINKAQGQSLKVVGLYLLKPCFSYGQLYVCCSTVGKADNLYILAINGRTANIVYPEDL</sequence>
<dbReference type="Proteomes" id="UP000499080">
    <property type="component" value="Unassembled WGS sequence"/>
</dbReference>
<evidence type="ECO:0000313" key="1">
    <source>
        <dbReference type="EMBL" id="GBN00862.1"/>
    </source>
</evidence>
<accession>A0A4Y2KG07</accession>
<organism evidence="1 2">
    <name type="scientific">Araneus ventricosus</name>
    <name type="common">Orbweaver spider</name>
    <name type="synonym">Epeira ventricosa</name>
    <dbReference type="NCBI Taxonomy" id="182803"/>
    <lineage>
        <taxon>Eukaryota</taxon>
        <taxon>Metazoa</taxon>
        <taxon>Ecdysozoa</taxon>
        <taxon>Arthropoda</taxon>
        <taxon>Chelicerata</taxon>
        <taxon>Arachnida</taxon>
        <taxon>Araneae</taxon>
        <taxon>Araneomorphae</taxon>
        <taxon>Entelegynae</taxon>
        <taxon>Araneoidea</taxon>
        <taxon>Araneidae</taxon>
        <taxon>Araneus</taxon>
    </lineage>
</organism>
<comment type="caution">
    <text evidence="1">The sequence shown here is derived from an EMBL/GenBank/DDBJ whole genome shotgun (WGS) entry which is preliminary data.</text>
</comment>
<dbReference type="InterPro" id="IPR027417">
    <property type="entry name" value="P-loop_NTPase"/>
</dbReference>
<evidence type="ECO:0000313" key="2">
    <source>
        <dbReference type="Proteomes" id="UP000499080"/>
    </source>
</evidence>
<keyword evidence="2" id="KW-1185">Reference proteome</keyword>